<evidence type="ECO:0008006" key="4">
    <source>
        <dbReference type="Google" id="ProtNLM"/>
    </source>
</evidence>
<dbReference type="RefSeq" id="WP_203417942.1">
    <property type="nucleotide sequence ID" value="NZ_CP069352.1"/>
</dbReference>
<keyword evidence="3" id="KW-1185">Reference proteome</keyword>
<gene>
    <name evidence="2" type="ORF">JN757_14410</name>
</gene>
<protein>
    <recommendedName>
        <fullName evidence="4">Protoporphyrinogen IX oxidase</fullName>
    </recommendedName>
</protein>
<dbReference type="Proteomes" id="UP000663686">
    <property type="component" value="Chromosome"/>
</dbReference>
<feature type="transmembrane region" description="Helical" evidence="1">
    <location>
        <begin position="48"/>
        <end position="68"/>
    </location>
</feature>
<dbReference type="EMBL" id="CP069352">
    <property type="protein sequence ID" value="QRK81788.1"/>
    <property type="molecule type" value="Genomic_DNA"/>
</dbReference>
<evidence type="ECO:0000313" key="3">
    <source>
        <dbReference type="Proteomes" id="UP000663686"/>
    </source>
</evidence>
<name>A0ABX7G8Y9_9PSED</name>
<keyword evidence="1" id="KW-0472">Membrane</keyword>
<reference evidence="2 3" key="2">
    <citation type="submission" date="2021-03" db="EMBL/GenBank/DDBJ databases">
        <title>P. granadensis CT364 genome publication.</title>
        <authorList>
            <person name="Stach J."/>
            <person name="Montero-Calasanz Md.C."/>
        </authorList>
    </citation>
    <scope>NUCLEOTIDE SEQUENCE [LARGE SCALE GENOMIC DNA]</scope>
    <source>
        <strain evidence="2 3">CT364</strain>
    </source>
</reference>
<keyword evidence="1" id="KW-1133">Transmembrane helix</keyword>
<proteinExistence type="predicted"/>
<evidence type="ECO:0000313" key="2">
    <source>
        <dbReference type="EMBL" id="QRK81788.1"/>
    </source>
</evidence>
<accession>A0ABX7G8Y9</accession>
<evidence type="ECO:0000256" key="1">
    <source>
        <dbReference type="SAM" id="Phobius"/>
    </source>
</evidence>
<sequence length="109" mass="12598">MKCPHIRTVLAHVLFWSVLLSLAAVVLGLLAADDTNNVAQWNNWMRTHHAALLVWRLPLYIATVYGWYRMRMSLIKRGFTFHQHQRLLYAEVAAIAVLAMLELLTFRPA</sequence>
<keyword evidence="1" id="KW-0812">Transmembrane</keyword>
<feature type="transmembrane region" description="Helical" evidence="1">
    <location>
        <begin position="88"/>
        <end position="106"/>
    </location>
</feature>
<reference evidence="2 3" key="1">
    <citation type="submission" date="2021-02" db="EMBL/GenBank/DDBJ databases">
        <authorList>
            <person name="Cea Torrescassana E."/>
        </authorList>
    </citation>
    <scope>NUCLEOTIDE SEQUENCE [LARGE SCALE GENOMIC DNA]</scope>
    <source>
        <strain evidence="2 3">CT364</strain>
    </source>
</reference>
<organism evidence="2 3">
    <name type="scientific">Pseudomonas granadensis</name>
    <dbReference type="NCBI Taxonomy" id="1421430"/>
    <lineage>
        <taxon>Bacteria</taxon>
        <taxon>Pseudomonadati</taxon>
        <taxon>Pseudomonadota</taxon>
        <taxon>Gammaproteobacteria</taxon>
        <taxon>Pseudomonadales</taxon>
        <taxon>Pseudomonadaceae</taxon>
        <taxon>Pseudomonas</taxon>
    </lineage>
</organism>